<gene>
    <name evidence="1" type="ORF">ABS766_09925</name>
</gene>
<dbReference type="EMBL" id="JBELPZ010000009">
    <property type="protein sequence ID" value="MFL9844733.1"/>
    <property type="molecule type" value="Genomic_DNA"/>
</dbReference>
<dbReference type="RefSeq" id="WP_408084990.1">
    <property type="nucleotide sequence ID" value="NZ_JBELPZ010000009.1"/>
</dbReference>
<name>A0ABW8YX07_9FLAO</name>
<reference evidence="1 2" key="1">
    <citation type="submission" date="2024-06" db="EMBL/GenBank/DDBJ databases">
        <authorList>
            <person name="Kaempfer P."/>
            <person name="Viver T."/>
        </authorList>
    </citation>
    <scope>NUCLEOTIDE SEQUENCE [LARGE SCALE GENOMIC DNA]</scope>
    <source>
        <strain evidence="1 2">ST-119</strain>
    </source>
</reference>
<dbReference type="Proteomes" id="UP001629156">
    <property type="component" value="Unassembled WGS sequence"/>
</dbReference>
<organism evidence="1 2">
    <name type="scientific">Flavobacterium rhizosphaerae</name>
    <dbReference type="NCBI Taxonomy" id="3163298"/>
    <lineage>
        <taxon>Bacteria</taxon>
        <taxon>Pseudomonadati</taxon>
        <taxon>Bacteroidota</taxon>
        <taxon>Flavobacteriia</taxon>
        <taxon>Flavobacteriales</taxon>
        <taxon>Flavobacteriaceae</taxon>
        <taxon>Flavobacterium</taxon>
    </lineage>
</organism>
<evidence type="ECO:0000313" key="2">
    <source>
        <dbReference type="Proteomes" id="UP001629156"/>
    </source>
</evidence>
<protein>
    <submittedName>
        <fullName evidence="1">Uncharacterized protein</fullName>
    </submittedName>
</protein>
<evidence type="ECO:0000313" key="1">
    <source>
        <dbReference type="EMBL" id="MFL9844733.1"/>
    </source>
</evidence>
<accession>A0ABW8YX07</accession>
<proteinExistence type="predicted"/>
<comment type="caution">
    <text evidence="1">The sequence shown here is derived from an EMBL/GenBank/DDBJ whole genome shotgun (WGS) entry which is preliminary data.</text>
</comment>
<sequence length="287" mass="32301">MTKEKVLDLFHNPPKSQVDFFNHAFQLYSQSPNKNAAIVRSLNTGGYSRYNLESLIYELQKAYGITDKEKIKPLSQAQTVIDGPLGMSYRQGIRLNPPGNSQNADLIAQDANKLSSGTQPAAEDEPQKIRSEYPFLNDKNCPDELLILVGKKIAAYNRYKEAHENLQEAKEGKIQLTEDEQLALAKEATENFAESEAIKKELDHYLEKKEVLGEHPIFARLTLEREVEAMTNEECLKFVKGSASYISKKNKAIASATTDERKAKLQAELKDRQDKLELVNKKLGAGK</sequence>
<keyword evidence="2" id="KW-1185">Reference proteome</keyword>